<feature type="domain" description="Uroporphyrinogen decarboxylase (URO-D)" evidence="1">
    <location>
        <begin position="56"/>
        <end position="315"/>
    </location>
</feature>
<protein>
    <submittedName>
        <fullName evidence="2">Uroporphyrinogen decarboxylase family protein</fullName>
    </submittedName>
</protein>
<dbReference type="SUPFAM" id="SSF51726">
    <property type="entry name" value="UROD/MetE-like"/>
    <property type="match status" value="1"/>
</dbReference>
<dbReference type="Proteomes" id="UP001300383">
    <property type="component" value="Unassembled WGS sequence"/>
</dbReference>
<sequence length="320" mass="35984">MTKKEQVMAVLNGKRPDEMPCGFWLHFPAGNEYGQAAVDTHLKFFKESGTSLCKIMNENTVPRQTEINCAADLDKMQPISHDDPIVLREVELVKDICREMKGEAVMLITIHGIIASAFHALVGVDKNFEENRHILVEYLRENPAGMKHVFGILADYLEYLSAECVKAGCDGIYYAALGGEDFLLTDEEYAEFVKPYELQILNAVKDAPVNVLHMCKDHLNLNRYKDYDVPVYNWGVYSDNPSLIEGREVFGADKIYLGGLDDRDGVLVDGTDEEIIAAVHEIMDTFGDKNWILGADCTLPTDVDMHRLHVAEKAATDYMK</sequence>
<evidence type="ECO:0000259" key="1">
    <source>
        <dbReference type="Pfam" id="PF01208"/>
    </source>
</evidence>
<evidence type="ECO:0000313" key="3">
    <source>
        <dbReference type="Proteomes" id="UP001300383"/>
    </source>
</evidence>
<dbReference type="RefSeq" id="WP_283230927.1">
    <property type="nucleotide sequence ID" value="NZ_JASGBQ010000013.1"/>
</dbReference>
<reference evidence="2 3" key="1">
    <citation type="submission" date="2023-05" db="EMBL/GenBank/DDBJ databases">
        <title>[ruminococcus] sp. nov., isolated from a pig farm feces dump.</title>
        <authorList>
            <person name="Chang Y.-H."/>
        </authorList>
    </citation>
    <scope>NUCLEOTIDE SEQUENCE [LARGE SCALE GENOMIC DNA]</scope>
    <source>
        <strain evidence="2 3">YH-rum2234</strain>
    </source>
</reference>
<dbReference type="GO" id="GO:0006779">
    <property type="term" value="P:porphyrin-containing compound biosynthetic process"/>
    <property type="evidence" value="ECO:0007669"/>
    <property type="project" value="InterPro"/>
</dbReference>
<organism evidence="2 3">
    <name type="scientific">Fusibacillus kribbianus</name>
    <dbReference type="NCBI Taxonomy" id="3044208"/>
    <lineage>
        <taxon>Bacteria</taxon>
        <taxon>Bacillati</taxon>
        <taxon>Bacillota</taxon>
        <taxon>Clostridia</taxon>
        <taxon>Lachnospirales</taxon>
        <taxon>Lachnospiraceae</taxon>
        <taxon>Fusibacillus</taxon>
    </lineage>
</organism>
<dbReference type="InterPro" id="IPR000257">
    <property type="entry name" value="Uroporphyrinogen_deCOase"/>
</dbReference>
<evidence type="ECO:0000313" key="2">
    <source>
        <dbReference type="EMBL" id="MDI9242479.1"/>
    </source>
</evidence>
<dbReference type="GO" id="GO:0004853">
    <property type="term" value="F:uroporphyrinogen decarboxylase activity"/>
    <property type="evidence" value="ECO:0007669"/>
    <property type="project" value="InterPro"/>
</dbReference>
<dbReference type="InterPro" id="IPR052024">
    <property type="entry name" value="Methanogen_methyltrans"/>
</dbReference>
<dbReference type="Pfam" id="PF01208">
    <property type="entry name" value="URO-D"/>
    <property type="match status" value="1"/>
</dbReference>
<dbReference type="PANTHER" id="PTHR47099">
    <property type="entry name" value="METHYLCOBAMIDE:COM METHYLTRANSFERASE MTBA"/>
    <property type="match status" value="1"/>
</dbReference>
<proteinExistence type="predicted"/>
<gene>
    <name evidence="2" type="ORF">QJ036_08350</name>
</gene>
<dbReference type="AlphaFoldDB" id="A0AAP4BDR3"/>
<dbReference type="InterPro" id="IPR038071">
    <property type="entry name" value="UROD/MetE-like_sf"/>
</dbReference>
<name>A0AAP4BDR3_9FIRM</name>
<dbReference type="PANTHER" id="PTHR47099:SF1">
    <property type="entry name" value="METHYLCOBAMIDE:COM METHYLTRANSFERASE MTBA"/>
    <property type="match status" value="1"/>
</dbReference>
<dbReference type="EMBL" id="JASGBQ010000013">
    <property type="protein sequence ID" value="MDI9242479.1"/>
    <property type="molecule type" value="Genomic_DNA"/>
</dbReference>
<comment type="caution">
    <text evidence="2">The sequence shown here is derived from an EMBL/GenBank/DDBJ whole genome shotgun (WGS) entry which is preliminary data.</text>
</comment>
<keyword evidence="3" id="KW-1185">Reference proteome</keyword>
<dbReference type="Gene3D" id="3.20.20.210">
    <property type="match status" value="1"/>
</dbReference>
<accession>A0AAP4BDR3</accession>